<accession>A0A2P2E5T9</accession>
<organism evidence="2 3">
    <name type="scientific">Candidatus Phycosocius bacilliformis</name>
    <dbReference type="NCBI Taxonomy" id="1445552"/>
    <lineage>
        <taxon>Bacteria</taxon>
        <taxon>Pseudomonadati</taxon>
        <taxon>Pseudomonadota</taxon>
        <taxon>Alphaproteobacteria</taxon>
        <taxon>Caulobacterales</taxon>
        <taxon>Caulobacterales incertae sedis</taxon>
        <taxon>Candidatus Phycosocius</taxon>
    </lineage>
</organism>
<dbReference type="OrthoDB" id="7864318at2"/>
<evidence type="ECO:0000256" key="1">
    <source>
        <dbReference type="SAM" id="MobiDB-lite"/>
    </source>
</evidence>
<gene>
    <name evidence="2" type="ORF">PbB2_00082</name>
</gene>
<name>A0A2P2E5T9_9PROT</name>
<feature type="compositionally biased region" description="Basic and acidic residues" evidence="1">
    <location>
        <begin position="109"/>
        <end position="126"/>
    </location>
</feature>
<dbReference type="EMBL" id="BFBR01000001">
    <property type="protein sequence ID" value="GBF56426.1"/>
    <property type="molecule type" value="Genomic_DNA"/>
</dbReference>
<dbReference type="RefSeq" id="WP_108983318.1">
    <property type="nucleotide sequence ID" value="NZ_BFBR01000001.1"/>
</dbReference>
<protein>
    <recommendedName>
        <fullName evidence="4">Helix-turn-helix domain-containing protein</fullName>
    </recommendedName>
</protein>
<comment type="caution">
    <text evidence="2">The sequence shown here is derived from an EMBL/GenBank/DDBJ whole genome shotgun (WGS) entry which is preliminary data.</text>
</comment>
<feature type="compositionally biased region" description="Basic and acidic residues" evidence="1">
    <location>
        <begin position="169"/>
        <end position="180"/>
    </location>
</feature>
<feature type="region of interest" description="Disordered" evidence="1">
    <location>
        <begin position="168"/>
        <end position="194"/>
    </location>
</feature>
<keyword evidence="3" id="KW-1185">Reference proteome</keyword>
<proteinExistence type="predicted"/>
<feature type="region of interest" description="Disordered" evidence="1">
    <location>
        <begin position="105"/>
        <end position="139"/>
    </location>
</feature>
<dbReference type="AlphaFoldDB" id="A0A2P2E5T9"/>
<dbReference type="Proteomes" id="UP000245086">
    <property type="component" value="Unassembled WGS sequence"/>
</dbReference>
<evidence type="ECO:0000313" key="2">
    <source>
        <dbReference type="EMBL" id="GBF56426.1"/>
    </source>
</evidence>
<evidence type="ECO:0000313" key="3">
    <source>
        <dbReference type="Proteomes" id="UP000245086"/>
    </source>
</evidence>
<evidence type="ECO:0008006" key="4">
    <source>
        <dbReference type="Google" id="ProtNLM"/>
    </source>
</evidence>
<reference evidence="2 3" key="1">
    <citation type="journal article" date="2018" name="Genome Announc.">
        <title>Draft Genome Sequence of "Candidatus Phycosocius bacilliformis," an Alphaproteobacterial Ectosymbiont of the Hydrocarbon-Producing Green Alga Botryococcus braunii.</title>
        <authorList>
            <person name="Tanabe Y."/>
            <person name="Yamaguchi H."/>
            <person name="Watanabe M.M."/>
        </authorList>
    </citation>
    <scope>NUCLEOTIDE SEQUENCE [LARGE SCALE GENOMIC DNA]</scope>
    <source>
        <strain evidence="2 3">BOTRYCO-2</strain>
    </source>
</reference>
<sequence length="279" mass="29884">MSGLVQGLVWRARLDRVADGAQAPGPWVKPILCRLADEADDEGFDVWPSVGTVAGDVGVSEATVQRALRWLKAVDLLRVDGSATGGRGRTTRYWINVTLLQEIQRGRSGRKDVPPPASDRGEKGCHTDTLLGKSEGQKGVTESLKGVRKGLKGVTGDTLPYTHIPVNAREARRASARPEGRSPGSGEVRPHSGGQDLVAELDVPVDKQAFEAWGALVAAIVVKRMQQDARAWLSRRAGVVVKTAGQIQAASAFKAERLRQTMGSLLDEVGWQVTVRGSG</sequence>